<dbReference type="AlphaFoldDB" id="A0A8H5D717"/>
<dbReference type="GO" id="GO:0016020">
    <property type="term" value="C:membrane"/>
    <property type="evidence" value="ECO:0007669"/>
    <property type="project" value="TreeGrafter"/>
</dbReference>
<reference evidence="3 4" key="1">
    <citation type="journal article" date="2020" name="ISME J.">
        <title>Uncovering the hidden diversity of litter-decomposition mechanisms in mushroom-forming fungi.</title>
        <authorList>
            <person name="Floudas D."/>
            <person name="Bentzer J."/>
            <person name="Ahren D."/>
            <person name="Johansson T."/>
            <person name="Persson P."/>
            <person name="Tunlid A."/>
        </authorList>
    </citation>
    <scope>NUCLEOTIDE SEQUENCE [LARGE SCALE GENOMIC DNA]</scope>
    <source>
        <strain evidence="3 4">CBS 146.42</strain>
    </source>
</reference>
<dbReference type="InterPro" id="IPR043904">
    <property type="entry name" value="PhoD_2-like"/>
</dbReference>
<evidence type="ECO:0000313" key="3">
    <source>
        <dbReference type="EMBL" id="KAF5354769.1"/>
    </source>
</evidence>
<gene>
    <name evidence="3" type="ORF">D9756_005741</name>
</gene>
<dbReference type="PANTHER" id="PTHR46689:SF1">
    <property type="entry name" value="PHOD-LIKE PHOSPHATASE DOMAIN-CONTAINING PROTEIN"/>
    <property type="match status" value="1"/>
</dbReference>
<dbReference type="CDD" id="cd07389">
    <property type="entry name" value="MPP_PhoD"/>
    <property type="match status" value="1"/>
</dbReference>
<dbReference type="InterPro" id="IPR018946">
    <property type="entry name" value="PhoD-like_MPP"/>
</dbReference>
<dbReference type="Pfam" id="PF19050">
    <property type="entry name" value="PhoD_2"/>
    <property type="match status" value="2"/>
</dbReference>
<feature type="compositionally biased region" description="Low complexity" evidence="1">
    <location>
        <begin position="47"/>
        <end position="56"/>
    </location>
</feature>
<organism evidence="3 4">
    <name type="scientific">Leucocoprinus leucothites</name>
    <dbReference type="NCBI Taxonomy" id="201217"/>
    <lineage>
        <taxon>Eukaryota</taxon>
        <taxon>Fungi</taxon>
        <taxon>Dikarya</taxon>
        <taxon>Basidiomycota</taxon>
        <taxon>Agaricomycotina</taxon>
        <taxon>Agaricomycetes</taxon>
        <taxon>Agaricomycetidae</taxon>
        <taxon>Agaricales</taxon>
        <taxon>Agaricineae</taxon>
        <taxon>Agaricaceae</taxon>
        <taxon>Leucocoprinus</taxon>
    </lineage>
</organism>
<feature type="domain" description="PhoD-like phosphatase" evidence="2">
    <location>
        <begin position="569"/>
        <end position="734"/>
    </location>
</feature>
<feature type="compositionally biased region" description="Basic and acidic residues" evidence="1">
    <location>
        <begin position="13"/>
        <end position="24"/>
    </location>
</feature>
<dbReference type="Gene3D" id="3.60.21.70">
    <property type="entry name" value="PhoD-like phosphatase"/>
    <property type="match status" value="1"/>
</dbReference>
<evidence type="ECO:0000313" key="4">
    <source>
        <dbReference type="Proteomes" id="UP000559027"/>
    </source>
</evidence>
<dbReference type="EMBL" id="JAACJO010000008">
    <property type="protein sequence ID" value="KAF5354769.1"/>
    <property type="molecule type" value="Genomic_DNA"/>
</dbReference>
<feature type="compositionally biased region" description="Low complexity" evidence="1">
    <location>
        <begin position="233"/>
        <end position="261"/>
    </location>
</feature>
<evidence type="ECO:0000259" key="2">
    <source>
        <dbReference type="Pfam" id="PF19050"/>
    </source>
</evidence>
<accession>A0A8H5D717</accession>
<feature type="domain" description="PhoD-like phosphatase" evidence="2">
    <location>
        <begin position="316"/>
        <end position="483"/>
    </location>
</feature>
<dbReference type="PANTHER" id="PTHR46689">
    <property type="entry name" value="MEMBRANE PROTEIN, PUTATIVE-RELATED"/>
    <property type="match status" value="1"/>
</dbReference>
<keyword evidence="4" id="KW-1185">Reference proteome</keyword>
<name>A0A8H5D717_9AGAR</name>
<feature type="region of interest" description="Disordered" evidence="1">
    <location>
        <begin position="1"/>
        <end position="96"/>
    </location>
</feature>
<sequence length="767" mass="86512">MDSTGWHAHRRAQKESDYYAEHGEQYGTVEQVGPMEESFIGGFNFQSPQPSSSSNPPRLPPKPSRNGTPQPAYPPRAEYPRPTDGMPSTYHDAGFPKHFRPPAYSQPPTNQPHLTAVERSRMTRVARMDPYLQARKPTLSAYSTYNWCNFQFMCGPLLKFDTIDSNHTWLGAALIVTADSGSIYEPHPRLSYEWDPDSLTPSTLRMMFGDKNDQGYPEFARTASSNSQDRGGHLPYGLGPHPADPHSTASSSRSSSTSTASGMPGPNARREDSYGQDIWFYAGSERTFTFWRFMIRIPLSEHEMEITYRINNGQAMNFFVPGRNQNMRWAAHSCNGFSAGINPDDFRGPGFQSGYDPVWVDLLSHHAQTPFHALVGGGDQLYCDGVAREPEMQDWVNKMKPEEKKHFPLTEEIRLCIDRFLVNHYCQSFRRGAFARANSSIPMVNMCDDHDPDDIQQAPVFRQIGARGYFFFLLFQCFINPEIDGLSDAPGKHVYQSLILGQTGKYIQIPSHSFLVNMGPQVSLLMLDWRNDALINVEHLVIQTGIPVAYPRMNFLETALESKFNPFVSLGRNGSLSGFVNKFNADPELLDDLNDHWTAKAHKQERNWLIEQLQRIAIVQRLRISLVSGDVHCAAVGVLKTYRPNKQDVDVPIGLDHRYMINVVTSAIVNTPPPNGVLTMVNSLASKTHKTMHHADTDETMMPLFGTDTDGSSRMQKYIMGKRNWCAVDWDRETGCLHFSLQIEKEKGNGITQAYPTFTPPPGWSRA</sequence>
<dbReference type="OrthoDB" id="2419400at2759"/>
<proteinExistence type="predicted"/>
<evidence type="ECO:0000256" key="1">
    <source>
        <dbReference type="SAM" id="MobiDB-lite"/>
    </source>
</evidence>
<dbReference type="InterPro" id="IPR038607">
    <property type="entry name" value="PhoD-like_sf"/>
</dbReference>
<protein>
    <recommendedName>
        <fullName evidence="2">PhoD-like phosphatase domain-containing protein</fullName>
    </recommendedName>
</protein>
<comment type="caution">
    <text evidence="3">The sequence shown here is derived from an EMBL/GenBank/DDBJ whole genome shotgun (WGS) entry which is preliminary data.</text>
</comment>
<feature type="region of interest" description="Disordered" evidence="1">
    <location>
        <begin position="217"/>
        <end position="269"/>
    </location>
</feature>
<dbReference type="Proteomes" id="UP000559027">
    <property type="component" value="Unassembled WGS sequence"/>
</dbReference>